<reference evidence="2" key="1">
    <citation type="submission" date="2021-05" db="EMBL/GenBank/DDBJ databases">
        <title>Genome of Sphingobium sp. strain.</title>
        <authorList>
            <person name="Fan R."/>
        </authorList>
    </citation>
    <scope>NUCLEOTIDE SEQUENCE</scope>
    <source>
        <strain evidence="2">H33</strain>
    </source>
</reference>
<evidence type="ECO:0000313" key="3">
    <source>
        <dbReference type="Proteomes" id="UP001138757"/>
    </source>
</evidence>
<dbReference type="SUPFAM" id="SSF46785">
    <property type="entry name" value="Winged helix' DNA-binding domain"/>
    <property type="match status" value="1"/>
</dbReference>
<protein>
    <submittedName>
        <fullName evidence="2">MarR family transcriptional regulator</fullName>
    </submittedName>
</protein>
<comment type="caution">
    <text evidence="2">The sequence shown here is derived from an EMBL/GenBank/DDBJ whole genome shotgun (WGS) entry which is preliminary data.</text>
</comment>
<dbReference type="GO" id="GO:0006950">
    <property type="term" value="P:response to stress"/>
    <property type="evidence" value="ECO:0007669"/>
    <property type="project" value="TreeGrafter"/>
</dbReference>
<dbReference type="PROSITE" id="PS50995">
    <property type="entry name" value="HTH_MARR_2"/>
    <property type="match status" value="1"/>
</dbReference>
<dbReference type="InterPro" id="IPR036388">
    <property type="entry name" value="WH-like_DNA-bd_sf"/>
</dbReference>
<dbReference type="RefSeq" id="WP_214622273.1">
    <property type="nucleotide sequence ID" value="NZ_JAHGAW010000003.1"/>
</dbReference>
<dbReference type="Gene3D" id="1.10.10.10">
    <property type="entry name" value="Winged helix-like DNA-binding domain superfamily/Winged helix DNA-binding domain"/>
    <property type="match status" value="1"/>
</dbReference>
<sequence length="177" mass="19899">MIEIDVTEMGTIEQVVDLWQKSLPSLDTEAFEIHLKLYQVNLIADRLYNDIADDFSLSDVDVSILMLVSRNQRGRPVRPTDLGRSLRIKASAITYRLDQLQELGFIERTLDGNDRRAVGVKVTEVGLTVVNEIVLRFNRKTAERLAAVVGDGGNIADLRQHLDRLVKAWTSPDAALK</sequence>
<accession>A0A9X1DAU8</accession>
<organism evidence="2 3">
    <name type="scientific">Sphingobium nicotianae</name>
    <dbReference type="NCBI Taxonomy" id="2782607"/>
    <lineage>
        <taxon>Bacteria</taxon>
        <taxon>Pseudomonadati</taxon>
        <taxon>Pseudomonadota</taxon>
        <taxon>Alphaproteobacteria</taxon>
        <taxon>Sphingomonadales</taxon>
        <taxon>Sphingomonadaceae</taxon>
        <taxon>Sphingobium</taxon>
    </lineage>
</organism>
<dbReference type="InterPro" id="IPR036390">
    <property type="entry name" value="WH_DNA-bd_sf"/>
</dbReference>
<proteinExistence type="predicted"/>
<evidence type="ECO:0000259" key="1">
    <source>
        <dbReference type="PROSITE" id="PS50995"/>
    </source>
</evidence>
<dbReference type="InterPro" id="IPR000835">
    <property type="entry name" value="HTH_MarR-typ"/>
</dbReference>
<dbReference type="InterPro" id="IPR039422">
    <property type="entry name" value="MarR/SlyA-like"/>
</dbReference>
<keyword evidence="3" id="KW-1185">Reference proteome</keyword>
<dbReference type="GO" id="GO:0003700">
    <property type="term" value="F:DNA-binding transcription factor activity"/>
    <property type="evidence" value="ECO:0007669"/>
    <property type="project" value="InterPro"/>
</dbReference>
<feature type="domain" description="HTH marR-type" evidence="1">
    <location>
        <begin position="30"/>
        <end position="167"/>
    </location>
</feature>
<dbReference type="Proteomes" id="UP001138757">
    <property type="component" value="Unassembled WGS sequence"/>
</dbReference>
<dbReference type="EMBL" id="JAHGAW010000003">
    <property type="protein sequence ID" value="MBT2186544.1"/>
    <property type="molecule type" value="Genomic_DNA"/>
</dbReference>
<dbReference type="AlphaFoldDB" id="A0A9X1DAU8"/>
<dbReference type="PANTHER" id="PTHR33164:SF43">
    <property type="entry name" value="HTH-TYPE TRANSCRIPTIONAL REPRESSOR YETL"/>
    <property type="match status" value="1"/>
</dbReference>
<name>A0A9X1DAU8_9SPHN</name>
<gene>
    <name evidence="2" type="ORF">KK488_06235</name>
</gene>
<evidence type="ECO:0000313" key="2">
    <source>
        <dbReference type="EMBL" id="MBT2186544.1"/>
    </source>
</evidence>
<dbReference type="SMART" id="SM00347">
    <property type="entry name" value="HTH_MARR"/>
    <property type="match status" value="1"/>
</dbReference>
<dbReference type="Pfam" id="PF12802">
    <property type="entry name" value="MarR_2"/>
    <property type="match status" value="1"/>
</dbReference>
<dbReference type="PANTHER" id="PTHR33164">
    <property type="entry name" value="TRANSCRIPTIONAL REGULATOR, MARR FAMILY"/>
    <property type="match status" value="1"/>
</dbReference>
<dbReference type="PRINTS" id="PR00598">
    <property type="entry name" value="HTHMARR"/>
</dbReference>